<dbReference type="InterPro" id="IPR004535">
    <property type="entry name" value="Transl_elong_SelB"/>
</dbReference>
<proteinExistence type="predicted"/>
<dbReference type="Gene3D" id="2.40.30.10">
    <property type="entry name" value="Translation factors"/>
    <property type="match status" value="2"/>
</dbReference>
<dbReference type="AlphaFoldDB" id="A0A8J6QW57"/>
<evidence type="ECO:0000313" key="10">
    <source>
        <dbReference type="EMBL" id="MBD1399363.1"/>
    </source>
</evidence>
<evidence type="ECO:0000256" key="4">
    <source>
        <dbReference type="ARBA" id="ARBA00022741"/>
    </source>
</evidence>
<keyword evidence="11" id="KW-1185">Reference proteome</keyword>
<dbReference type="InterPro" id="IPR031157">
    <property type="entry name" value="G_TR_CS"/>
</dbReference>
<dbReference type="InterPro" id="IPR009000">
    <property type="entry name" value="Transl_B-barrel_sf"/>
</dbReference>
<dbReference type="NCBIfam" id="TIGR00475">
    <property type="entry name" value="selB"/>
    <property type="match status" value="1"/>
</dbReference>
<name>A0A8J6QW57_9BACT</name>
<dbReference type="Pfam" id="PF00009">
    <property type="entry name" value="GTP_EFTU"/>
    <property type="match status" value="1"/>
</dbReference>
<dbReference type="PROSITE" id="PS00301">
    <property type="entry name" value="G_TR_1"/>
    <property type="match status" value="1"/>
</dbReference>
<comment type="subcellular location">
    <subcellularLocation>
        <location evidence="1">Cytoplasm</location>
    </subcellularLocation>
</comment>
<dbReference type="InterPro" id="IPR015190">
    <property type="entry name" value="Elong_fac_SelB-wing-hlx_typ-2"/>
</dbReference>
<dbReference type="InterPro" id="IPR005225">
    <property type="entry name" value="Small_GTP-bd"/>
</dbReference>
<dbReference type="Pfam" id="PF03144">
    <property type="entry name" value="GTP_EFTU_D2"/>
    <property type="match status" value="1"/>
</dbReference>
<dbReference type="SUPFAM" id="SSF50465">
    <property type="entry name" value="EF-Tu/eEF-1alpha/eIF2-gamma C-terminal domain"/>
    <property type="match status" value="1"/>
</dbReference>
<feature type="domain" description="Tr-type G" evidence="9">
    <location>
        <begin position="4"/>
        <end position="177"/>
    </location>
</feature>
<evidence type="ECO:0000259" key="9">
    <source>
        <dbReference type="PROSITE" id="PS51722"/>
    </source>
</evidence>
<sequence>MNHQGHYIIGTAGHVDHGKTALIRALTGVETDRLSEEKKRGISIELGFARLDLGHGQIAGVVDVPGHEKFIPQMLSGIAGIDLVLLVVDANEGVMQQTREHLQIMELLTLQNGILVISKCDLVEPDWLDIVEEEIREQVAGTFLAEAPCCRVSALAGEGLDALLETIRRQLRRVEPRDNSGAVRLPVDRCFSISGFGTVVTGTLTSGTIATGDNLEIQPAGVTARVREAQVHDQQVSQVFAGQRVALNLAGINREQVPRGSVLGTPGLFRATQRIDVQLQLLPEVPWPLKFRDQVHFHLGTGRSVARVVLLDREKMEGGEQALVQLTLDQPVLAHRGDRFIIRSYSPMYTIGGGVVIDAEPQKHKRFRPEVTQRLQELLSGDLGFWLQKLDELQLARLKELEKQTGTGRDQLLAGLETLREQGRVEPLAEQWVSSERLRSWKQQVPDIVSHYHRQHPLRHGMPRATLQAQLSAKLAPKGFEVLLQWAFDEKLLTPCRDVIATPGWQPQLQPEQQQIVARIEAYFRSTGFDVKNNQEVLLQLGYEDIDAEAYFSFLYLEGMLVRLNQESSLHREHYRQAEELLAKHFNQQPTLTLAQFRDQLGSGRKLTQALLELFDSLKFTRRIDDHRVAWQLPEV</sequence>
<dbReference type="InterPro" id="IPR057335">
    <property type="entry name" value="Beta-barrel_SelB"/>
</dbReference>
<evidence type="ECO:0000313" key="11">
    <source>
        <dbReference type="Proteomes" id="UP000632828"/>
    </source>
</evidence>
<dbReference type="PANTHER" id="PTHR43721:SF22">
    <property type="entry name" value="ELONGATION FACTOR TU, MITOCHONDRIAL"/>
    <property type="match status" value="1"/>
</dbReference>
<dbReference type="GO" id="GO:0005829">
    <property type="term" value="C:cytosol"/>
    <property type="evidence" value="ECO:0007669"/>
    <property type="project" value="TreeGrafter"/>
</dbReference>
<dbReference type="SUPFAM" id="SSF52540">
    <property type="entry name" value="P-loop containing nucleoside triphosphate hydrolases"/>
    <property type="match status" value="1"/>
</dbReference>
<dbReference type="PROSITE" id="PS51722">
    <property type="entry name" value="G_TR_2"/>
    <property type="match status" value="1"/>
</dbReference>
<dbReference type="InterPro" id="IPR036390">
    <property type="entry name" value="WH_DNA-bd_sf"/>
</dbReference>
<dbReference type="EMBL" id="JACWUN010000002">
    <property type="protein sequence ID" value="MBD1399363.1"/>
    <property type="molecule type" value="Genomic_DNA"/>
</dbReference>
<dbReference type="Gene3D" id="3.40.50.300">
    <property type="entry name" value="P-loop containing nucleotide triphosphate hydrolases"/>
    <property type="match status" value="1"/>
</dbReference>
<dbReference type="Pfam" id="PF09107">
    <property type="entry name" value="WHD_3rd_SelB"/>
    <property type="match status" value="1"/>
</dbReference>
<dbReference type="GO" id="GO:0003924">
    <property type="term" value="F:GTPase activity"/>
    <property type="evidence" value="ECO:0007669"/>
    <property type="project" value="InterPro"/>
</dbReference>
<keyword evidence="5" id="KW-0648">Protein biosynthesis</keyword>
<dbReference type="InterPro" id="IPR015191">
    <property type="entry name" value="SelB_WHD4"/>
</dbReference>
<dbReference type="PANTHER" id="PTHR43721">
    <property type="entry name" value="ELONGATION FACTOR TU-RELATED"/>
    <property type="match status" value="1"/>
</dbReference>
<evidence type="ECO:0000256" key="3">
    <source>
        <dbReference type="ARBA" id="ARBA00022490"/>
    </source>
</evidence>
<dbReference type="SUPFAM" id="SSF50447">
    <property type="entry name" value="Translation proteins"/>
    <property type="match status" value="1"/>
</dbReference>
<comment type="function">
    <text evidence="7">Translation factor necessary for the incorporation of selenocysteine into proteins. It probably replaces EF-Tu for the insertion of selenocysteine directed by the UGA codon. SelB binds GTP and GDP.</text>
</comment>
<evidence type="ECO:0000256" key="2">
    <source>
        <dbReference type="ARBA" id="ARBA00015953"/>
    </source>
</evidence>
<evidence type="ECO:0000256" key="7">
    <source>
        <dbReference type="ARBA" id="ARBA00025526"/>
    </source>
</evidence>
<evidence type="ECO:0000256" key="6">
    <source>
        <dbReference type="ARBA" id="ARBA00023134"/>
    </source>
</evidence>
<organism evidence="10 11">
    <name type="scientific">Pelovirga terrestris</name>
    <dbReference type="NCBI Taxonomy" id="2771352"/>
    <lineage>
        <taxon>Bacteria</taxon>
        <taxon>Pseudomonadati</taxon>
        <taxon>Thermodesulfobacteriota</taxon>
        <taxon>Desulfuromonadia</taxon>
        <taxon>Geobacterales</taxon>
        <taxon>Geobacteraceae</taxon>
        <taxon>Pelovirga</taxon>
    </lineage>
</organism>
<dbReference type="InterPro" id="IPR009001">
    <property type="entry name" value="Transl_elong_EF1A/Init_IF2_C"/>
</dbReference>
<dbReference type="GO" id="GO:0001514">
    <property type="term" value="P:selenocysteine incorporation"/>
    <property type="evidence" value="ECO:0007669"/>
    <property type="project" value="InterPro"/>
</dbReference>
<dbReference type="InterPro" id="IPR004161">
    <property type="entry name" value="EFTu-like_2"/>
</dbReference>
<evidence type="ECO:0000256" key="1">
    <source>
        <dbReference type="ARBA" id="ARBA00004496"/>
    </source>
</evidence>
<dbReference type="CDD" id="cd15491">
    <property type="entry name" value="selB_III"/>
    <property type="match status" value="1"/>
</dbReference>
<dbReference type="InterPro" id="IPR050055">
    <property type="entry name" value="EF-Tu_GTPase"/>
</dbReference>
<dbReference type="InterPro" id="IPR036388">
    <property type="entry name" value="WH-like_DNA-bd_sf"/>
</dbReference>
<dbReference type="InterPro" id="IPR000795">
    <property type="entry name" value="T_Tr_GTP-bd_dom"/>
</dbReference>
<gene>
    <name evidence="10" type="primary">selB</name>
    <name evidence="10" type="ORF">ICT70_01625</name>
</gene>
<dbReference type="GO" id="GO:0003723">
    <property type="term" value="F:RNA binding"/>
    <property type="evidence" value="ECO:0007669"/>
    <property type="project" value="InterPro"/>
</dbReference>
<protein>
    <recommendedName>
        <fullName evidence="2">Selenocysteine-specific elongation factor</fullName>
    </recommendedName>
    <alternativeName>
        <fullName evidence="8">SelB translation factor</fullName>
    </alternativeName>
</protein>
<keyword evidence="10" id="KW-0251">Elongation factor</keyword>
<comment type="caution">
    <text evidence="10">The sequence shown here is derived from an EMBL/GenBank/DDBJ whole genome shotgun (WGS) entry which is preliminary data.</text>
</comment>
<dbReference type="CDD" id="cd04171">
    <property type="entry name" value="SelB"/>
    <property type="match status" value="1"/>
</dbReference>
<keyword evidence="4" id="KW-0547">Nucleotide-binding</keyword>
<keyword evidence="3" id="KW-0963">Cytoplasm</keyword>
<dbReference type="GO" id="GO:0005525">
    <property type="term" value="F:GTP binding"/>
    <property type="evidence" value="ECO:0007669"/>
    <property type="project" value="UniProtKB-KW"/>
</dbReference>
<dbReference type="NCBIfam" id="TIGR00231">
    <property type="entry name" value="small_GTP"/>
    <property type="match status" value="1"/>
</dbReference>
<dbReference type="InterPro" id="IPR027417">
    <property type="entry name" value="P-loop_NTPase"/>
</dbReference>
<dbReference type="PRINTS" id="PR00315">
    <property type="entry name" value="ELONGATNFCT"/>
</dbReference>
<dbReference type="SUPFAM" id="SSF46785">
    <property type="entry name" value="Winged helix' DNA-binding domain"/>
    <property type="match status" value="2"/>
</dbReference>
<accession>A0A8J6QW57</accession>
<keyword evidence="6" id="KW-0342">GTP-binding</keyword>
<dbReference type="CDD" id="cd03696">
    <property type="entry name" value="SelB_II"/>
    <property type="match status" value="1"/>
</dbReference>
<dbReference type="Gene3D" id="1.10.10.10">
    <property type="entry name" value="Winged helix-like DNA-binding domain superfamily/Winged helix DNA-binding domain"/>
    <property type="match status" value="1"/>
</dbReference>
<evidence type="ECO:0000256" key="5">
    <source>
        <dbReference type="ARBA" id="ARBA00022917"/>
    </source>
</evidence>
<dbReference type="Gene3D" id="1.10.10.2770">
    <property type="match status" value="1"/>
</dbReference>
<dbReference type="Pfam" id="PF09106">
    <property type="entry name" value="WHD_2nd_SelB"/>
    <property type="match status" value="1"/>
</dbReference>
<dbReference type="GO" id="GO:0003746">
    <property type="term" value="F:translation elongation factor activity"/>
    <property type="evidence" value="ECO:0007669"/>
    <property type="project" value="UniProtKB-KW"/>
</dbReference>
<dbReference type="Proteomes" id="UP000632828">
    <property type="component" value="Unassembled WGS sequence"/>
</dbReference>
<dbReference type="Pfam" id="PF25461">
    <property type="entry name" value="Beta-barrel_SelB"/>
    <property type="match status" value="1"/>
</dbReference>
<evidence type="ECO:0000256" key="8">
    <source>
        <dbReference type="ARBA" id="ARBA00031615"/>
    </source>
</evidence>
<reference evidence="10" key="1">
    <citation type="submission" date="2020-09" db="EMBL/GenBank/DDBJ databases">
        <title>Pelobacter alkaliphilus sp. nov., a novel anaerobic arsenate-reducing bacterium from terrestrial mud volcano.</title>
        <authorList>
            <person name="Khomyakova M.A."/>
            <person name="Merkel A.Y."/>
            <person name="Slobodkin A.I."/>
        </authorList>
    </citation>
    <scope>NUCLEOTIDE SEQUENCE</scope>
    <source>
        <strain evidence="10">M08fum</strain>
    </source>
</reference>